<comment type="caution">
    <text evidence="7">The sequence shown here is derived from an EMBL/GenBank/DDBJ whole genome shotgun (WGS) entry which is preliminary data.</text>
</comment>
<sequence>MQQLTHYRHVSASAPNLSQSPNATFGKKIHTAPLHVCQQCRRRPLILGTCPACQSVHYCKDDCRRTNRPTHRVFCSSLALSLDPAVMLSAPTSGLAGRHDRPFLMLMGRTYLHNRPAIDVYALLIDMFRLARHDRTWPWNQPEHTLPVILQDPQHVAKEMDVFLENAMLDRSGLLPDWWDAVHKAHCLRMGWDVRLNNHFSFLRQGSVTDIAEYYGHPMVPLQLRILMEQFEGAPFSDDKACDYLKMLVERESGETTTQYRNSLSQRLLLEWGKSDEDGEEGQDHNSKSETCGDNGYGVFRQFSECNGYGYDGRKWEEEPEWEKQANKTPEECKTMVPLC</sequence>
<keyword evidence="8" id="KW-1185">Reference proteome</keyword>
<dbReference type="Gene3D" id="6.10.140.2220">
    <property type="match status" value="1"/>
</dbReference>
<dbReference type="Proteomes" id="UP001610728">
    <property type="component" value="Unassembled WGS sequence"/>
</dbReference>
<reference evidence="7 8" key="1">
    <citation type="submission" date="2020-05" db="EMBL/GenBank/DDBJ databases">
        <title>Ceratocystis lukuohia genome.</title>
        <authorList>
            <person name="Harrington T.C."/>
            <person name="Kim K."/>
            <person name="Mayers C.G."/>
        </authorList>
    </citation>
    <scope>NUCLEOTIDE SEQUENCE [LARGE SCALE GENOMIC DNA]</scope>
    <source>
        <strain evidence="7 8">C4212</strain>
    </source>
</reference>
<feature type="region of interest" description="Disordered" evidence="5">
    <location>
        <begin position="1"/>
        <end position="22"/>
    </location>
</feature>
<evidence type="ECO:0000256" key="4">
    <source>
        <dbReference type="PROSITE-ProRule" id="PRU00134"/>
    </source>
</evidence>
<feature type="compositionally biased region" description="Polar residues" evidence="5">
    <location>
        <begin position="13"/>
        <end position="22"/>
    </location>
</feature>
<accession>A0ABR4MHN2</accession>
<feature type="domain" description="MYND-type" evidence="6">
    <location>
        <begin position="37"/>
        <end position="75"/>
    </location>
</feature>
<evidence type="ECO:0000313" key="7">
    <source>
        <dbReference type="EMBL" id="KAL2887782.1"/>
    </source>
</evidence>
<dbReference type="GeneID" id="98117895"/>
<keyword evidence="3" id="KW-0862">Zinc</keyword>
<proteinExistence type="predicted"/>
<evidence type="ECO:0000256" key="1">
    <source>
        <dbReference type="ARBA" id="ARBA00022723"/>
    </source>
</evidence>
<evidence type="ECO:0000313" key="8">
    <source>
        <dbReference type="Proteomes" id="UP001610728"/>
    </source>
</evidence>
<protein>
    <recommendedName>
        <fullName evidence="6">MYND-type domain-containing protein</fullName>
    </recommendedName>
</protein>
<gene>
    <name evidence="7" type="ORF">HOO65_040119</name>
</gene>
<dbReference type="PROSITE" id="PS50865">
    <property type="entry name" value="ZF_MYND_2"/>
    <property type="match status" value="1"/>
</dbReference>
<evidence type="ECO:0000259" key="6">
    <source>
        <dbReference type="PROSITE" id="PS50865"/>
    </source>
</evidence>
<keyword evidence="1" id="KW-0479">Metal-binding</keyword>
<evidence type="ECO:0000256" key="2">
    <source>
        <dbReference type="ARBA" id="ARBA00022771"/>
    </source>
</evidence>
<evidence type="ECO:0000256" key="5">
    <source>
        <dbReference type="SAM" id="MobiDB-lite"/>
    </source>
</evidence>
<dbReference type="RefSeq" id="XP_070858962.1">
    <property type="nucleotide sequence ID" value="XM_071000583.1"/>
</dbReference>
<name>A0ABR4MHN2_9PEZI</name>
<dbReference type="InterPro" id="IPR002893">
    <property type="entry name" value="Znf_MYND"/>
</dbReference>
<dbReference type="EMBL" id="JABSNW010000004">
    <property type="protein sequence ID" value="KAL2887782.1"/>
    <property type="molecule type" value="Genomic_DNA"/>
</dbReference>
<dbReference type="SUPFAM" id="SSF144232">
    <property type="entry name" value="HIT/MYND zinc finger-like"/>
    <property type="match status" value="1"/>
</dbReference>
<evidence type="ECO:0000256" key="3">
    <source>
        <dbReference type="ARBA" id="ARBA00022833"/>
    </source>
</evidence>
<keyword evidence="2 4" id="KW-0863">Zinc-finger</keyword>
<organism evidence="7 8">
    <name type="scientific">Ceratocystis lukuohia</name>
    <dbReference type="NCBI Taxonomy" id="2019550"/>
    <lineage>
        <taxon>Eukaryota</taxon>
        <taxon>Fungi</taxon>
        <taxon>Dikarya</taxon>
        <taxon>Ascomycota</taxon>
        <taxon>Pezizomycotina</taxon>
        <taxon>Sordariomycetes</taxon>
        <taxon>Hypocreomycetidae</taxon>
        <taxon>Microascales</taxon>
        <taxon>Ceratocystidaceae</taxon>
        <taxon>Ceratocystis</taxon>
    </lineage>
</organism>
<feature type="region of interest" description="Disordered" evidence="5">
    <location>
        <begin position="274"/>
        <end position="293"/>
    </location>
</feature>
<dbReference type="Pfam" id="PF01753">
    <property type="entry name" value="zf-MYND"/>
    <property type="match status" value="1"/>
</dbReference>